<sequence>MCSIPQHKNNWGNDPELTDKSVSANIERIRILRNEWYGHATDFSLSDSDFEQRWNHISQIVKELEGYLGTATKYQDTLIELKSCCMDPDSIQPYIDKLLAVEGLQTDVTNLKEGFGELQTDVTNLKEGFGELQTDVTNLKEDVEEIKKTNEKYSTQESRIEKAIFDQWKQDDIDFISTKACKEVEKNIKSRNLVIVAGHSGSGKSAIIQHISLQYREQDWTLFFRSVLQWFNRIV</sequence>
<organism evidence="4 5">
    <name type="scientific">Magallana gigas</name>
    <name type="common">Pacific oyster</name>
    <name type="synonym">Crassostrea gigas</name>
    <dbReference type="NCBI Taxonomy" id="29159"/>
    <lineage>
        <taxon>Eukaryota</taxon>
        <taxon>Metazoa</taxon>
        <taxon>Spiralia</taxon>
        <taxon>Lophotrochozoa</taxon>
        <taxon>Mollusca</taxon>
        <taxon>Bivalvia</taxon>
        <taxon>Autobranchia</taxon>
        <taxon>Pteriomorphia</taxon>
        <taxon>Ostreida</taxon>
        <taxon>Ostreoidea</taxon>
        <taxon>Ostreidae</taxon>
        <taxon>Magallana</taxon>
    </lineage>
</organism>
<feature type="domain" description="Novel STAND NTPase 3" evidence="3">
    <location>
        <begin position="175"/>
        <end position="223"/>
    </location>
</feature>
<dbReference type="InterPro" id="IPR049050">
    <property type="entry name" value="nSTAND3"/>
</dbReference>
<evidence type="ECO:0000313" key="5">
    <source>
        <dbReference type="Proteomes" id="UP000005408"/>
    </source>
</evidence>
<dbReference type="EnsemblMetazoa" id="G14487.1">
    <property type="protein sequence ID" value="G14487.1:cds"/>
    <property type="gene ID" value="G14487"/>
</dbReference>
<dbReference type="SUPFAM" id="SSF58100">
    <property type="entry name" value="Bacterial hemolysins"/>
    <property type="match status" value="1"/>
</dbReference>
<dbReference type="AlphaFoldDB" id="A0A8W8IKW1"/>
<reference evidence="4" key="1">
    <citation type="submission" date="2022-08" db="UniProtKB">
        <authorList>
            <consortium name="EnsemblMetazoa"/>
        </authorList>
    </citation>
    <scope>IDENTIFICATION</scope>
    <source>
        <strain evidence="4">05x7-T-G4-1.051#20</strain>
    </source>
</reference>
<proteinExistence type="predicted"/>
<name>A0A8W8IKW1_MAGGI</name>
<evidence type="ECO:0000313" key="4">
    <source>
        <dbReference type="EnsemblMetazoa" id="G14487.1:cds"/>
    </source>
</evidence>
<dbReference type="Gene3D" id="1.20.5.170">
    <property type="match status" value="1"/>
</dbReference>
<dbReference type="InterPro" id="IPR041249">
    <property type="entry name" value="HEPN_DZIP3"/>
</dbReference>
<dbReference type="Pfam" id="PF20720">
    <property type="entry name" value="nSTAND3"/>
    <property type="match status" value="1"/>
</dbReference>
<feature type="coiled-coil region" evidence="1">
    <location>
        <begin position="129"/>
        <end position="156"/>
    </location>
</feature>
<protein>
    <recommendedName>
        <fullName evidence="6">DZIP3-like HEPN domain-containing protein</fullName>
    </recommendedName>
</protein>
<evidence type="ECO:0000259" key="3">
    <source>
        <dbReference type="Pfam" id="PF20720"/>
    </source>
</evidence>
<keyword evidence="1" id="KW-0175">Coiled coil</keyword>
<evidence type="ECO:0008006" key="6">
    <source>
        <dbReference type="Google" id="ProtNLM"/>
    </source>
</evidence>
<feature type="domain" description="DZIP3-like HEPN" evidence="2">
    <location>
        <begin position="2"/>
        <end position="92"/>
    </location>
</feature>
<keyword evidence="5" id="KW-1185">Reference proteome</keyword>
<accession>A0A8W8IKW1</accession>
<evidence type="ECO:0000256" key="1">
    <source>
        <dbReference type="SAM" id="Coils"/>
    </source>
</evidence>
<evidence type="ECO:0000259" key="2">
    <source>
        <dbReference type="Pfam" id="PF18738"/>
    </source>
</evidence>
<dbReference type="Proteomes" id="UP000005408">
    <property type="component" value="Unassembled WGS sequence"/>
</dbReference>
<dbReference type="Pfam" id="PF18738">
    <property type="entry name" value="HEPN_DZIP3"/>
    <property type="match status" value="1"/>
</dbReference>